<reference evidence="3" key="1">
    <citation type="submission" date="2019-04" db="EMBL/GenBank/DDBJ databases">
        <title>Friends and foes A comparative genomics studyof 23 Aspergillus species from section Flavi.</title>
        <authorList>
            <consortium name="DOE Joint Genome Institute"/>
            <person name="Kjaerbolling I."/>
            <person name="Vesth T."/>
            <person name="Frisvad J.C."/>
            <person name="Nybo J.L."/>
            <person name="Theobald S."/>
            <person name="Kildgaard S."/>
            <person name="Isbrandt T."/>
            <person name="Kuo A."/>
            <person name="Sato A."/>
            <person name="Lyhne E.K."/>
            <person name="Kogle M.E."/>
            <person name="Wiebenga A."/>
            <person name="Kun R.S."/>
            <person name="Lubbers R.J."/>
            <person name="Makela M.R."/>
            <person name="Barry K."/>
            <person name="Chovatia M."/>
            <person name="Clum A."/>
            <person name="Daum C."/>
            <person name="Haridas S."/>
            <person name="He G."/>
            <person name="LaButti K."/>
            <person name="Lipzen A."/>
            <person name="Mondo S."/>
            <person name="Riley R."/>
            <person name="Salamov A."/>
            <person name="Simmons B.A."/>
            <person name="Magnuson J.K."/>
            <person name="Henrissat B."/>
            <person name="Mortensen U.H."/>
            <person name="Larsen T.O."/>
            <person name="Devries R.P."/>
            <person name="Grigoriev I.V."/>
            <person name="Machida M."/>
            <person name="Baker S.E."/>
            <person name="Andersen M.R."/>
        </authorList>
    </citation>
    <scope>NUCLEOTIDE SEQUENCE [LARGE SCALE GENOMIC DNA]</scope>
    <source>
        <strain evidence="3">CBS 130015</strain>
    </source>
</reference>
<proteinExistence type="predicted"/>
<dbReference type="AlphaFoldDB" id="A0A5N6WHV4"/>
<evidence type="ECO:0008006" key="4">
    <source>
        <dbReference type="Google" id="ProtNLM"/>
    </source>
</evidence>
<feature type="chain" id="PRO_5024795323" description="Secreted protein" evidence="1">
    <location>
        <begin position="18"/>
        <end position="74"/>
    </location>
</feature>
<protein>
    <recommendedName>
        <fullName evidence="4">Secreted protein</fullName>
    </recommendedName>
</protein>
<name>A0A5N6WHV4_9EURO</name>
<keyword evidence="1" id="KW-0732">Signal</keyword>
<evidence type="ECO:0000313" key="2">
    <source>
        <dbReference type="EMBL" id="KAE8320232.1"/>
    </source>
</evidence>
<sequence>MCTILLVFWIYFSTRLGQGPIRFGCIGTRYQVIRYKLSTSGTSVNAGRDVVCFSSRYKTALQMDDSGLLQYRST</sequence>
<dbReference type="EMBL" id="ML738292">
    <property type="protein sequence ID" value="KAE8320232.1"/>
    <property type="molecule type" value="Genomic_DNA"/>
</dbReference>
<accession>A0A5N6WHV4</accession>
<evidence type="ECO:0000256" key="1">
    <source>
        <dbReference type="SAM" id="SignalP"/>
    </source>
</evidence>
<gene>
    <name evidence="2" type="ORF">BDV41DRAFT_517079</name>
</gene>
<dbReference type="Proteomes" id="UP000325433">
    <property type="component" value="Unassembled WGS sequence"/>
</dbReference>
<evidence type="ECO:0000313" key="3">
    <source>
        <dbReference type="Proteomes" id="UP000325433"/>
    </source>
</evidence>
<organism evidence="2 3">
    <name type="scientific">Aspergillus transmontanensis</name>
    <dbReference type="NCBI Taxonomy" id="1034304"/>
    <lineage>
        <taxon>Eukaryota</taxon>
        <taxon>Fungi</taxon>
        <taxon>Dikarya</taxon>
        <taxon>Ascomycota</taxon>
        <taxon>Pezizomycotina</taxon>
        <taxon>Eurotiomycetes</taxon>
        <taxon>Eurotiomycetidae</taxon>
        <taxon>Eurotiales</taxon>
        <taxon>Aspergillaceae</taxon>
        <taxon>Aspergillus</taxon>
        <taxon>Aspergillus subgen. Circumdati</taxon>
    </lineage>
</organism>
<feature type="signal peptide" evidence="1">
    <location>
        <begin position="1"/>
        <end position="17"/>
    </location>
</feature>
<keyword evidence="3" id="KW-1185">Reference proteome</keyword>